<keyword evidence="3 7" id="KW-0067">ATP-binding</keyword>
<dbReference type="SMART" id="SM00382">
    <property type="entry name" value="AAA"/>
    <property type="match status" value="1"/>
</dbReference>
<dbReference type="InterPro" id="IPR003593">
    <property type="entry name" value="AAA+_ATPase"/>
</dbReference>
<organism evidence="7 8">
    <name type="scientific">Pedobacter rhizosphaerae</name>
    <dbReference type="NCBI Taxonomy" id="390241"/>
    <lineage>
        <taxon>Bacteria</taxon>
        <taxon>Pseudomonadati</taxon>
        <taxon>Bacteroidota</taxon>
        <taxon>Sphingobacteriia</taxon>
        <taxon>Sphingobacteriales</taxon>
        <taxon>Sphingobacteriaceae</taxon>
        <taxon>Pedobacter</taxon>
    </lineage>
</organism>
<feature type="domain" description="ABC transporter" evidence="6">
    <location>
        <begin position="2"/>
        <end position="239"/>
    </location>
</feature>
<dbReference type="FunFam" id="3.40.50.300:FF:000134">
    <property type="entry name" value="Iron-enterobactin ABC transporter ATP-binding protein"/>
    <property type="match status" value="1"/>
</dbReference>
<keyword evidence="4" id="KW-1278">Translocase</keyword>
<dbReference type="SUPFAM" id="SSF52540">
    <property type="entry name" value="P-loop containing nucleoside triphosphate hydrolases"/>
    <property type="match status" value="1"/>
</dbReference>
<evidence type="ECO:0000256" key="4">
    <source>
        <dbReference type="ARBA" id="ARBA00022967"/>
    </source>
</evidence>
<dbReference type="RefSeq" id="WP_090887626.1">
    <property type="nucleotide sequence ID" value="NZ_FOGG01000033.1"/>
</dbReference>
<dbReference type="GO" id="GO:0005524">
    <property type="term" value="F:ATP binding"/>
    <property type="evidence" value="ECO:0007669"/>
    <property type="project" value="UniProtKB-KW"/>
</dbReference>
<dbReference type="NCBIfam" id="NF010068">
    <property type="entry name" value="PRK13548.1"/>
    <property type="match status" value="1"/>
</dbReference>
<dbReference type="Pfam" id="PF00005">
    <property type="entry name" value="ABC_tran"/>
    <property type="match status" value="1"/>
</dbReference>
<dbReference type="PANTHER" id="PTHR42794:SF1">
    <property type="entry name" value="HEMIN IMPORT ATP-BINDING PROTEIN HMUV"/>
    <property type="match status" value="1"/>
</dbReference>
<dbReference type="PANTHER" id="PTHR42794">
    <property type="entry name" value="HEMIN IMPORT ATP-BINDING PROTEIN HMUV"/>
    <property type="match status" value="1"/>
</dbReference>
<name>A0A1H9URH7_9SPHI</name>
<dbReference type="OrthoDB" id="9806726at2"/>
<evidence type="ECO:0000313" key="7">
    <source>
        <dbReference type="EMBL" id="SES11667.1"/>
    </source>
</evidence>
<accession>A0A1H9URH7</accession>
<sequence>MLRVESISYKLNNRPLLKDISFSIRAGEMVALLGSNGAGKSTLMKVLSGEQKPDSGRIILHGENLQHYKRKALALKRAYLQQHNPISMAFTVKEVVMMGRYGVGNPSAPELDLVALTETLEVCGLTDLAERSMLSLSGGEQQRVHLARVLCQLWNNKEALLLLDEPTNNMDLQFQHQTLAIAAALAKKGYMVIVVLHEVNLAAQYASRIIILKDGRKWWDGTPAEVLTPQHMYTAFGIHAQAYTDQRSLKTIIVPQEIRLDAGEFNSNLSIQHQIPHTNFKTSSTDQNETINLLSVQA</sequence>
<dbReference type="STRING" id="390241.SAMN04488023_1336"/>
<dbReference type="Proteomes" id="UP000199572">
    <property type="component" value="Unassembled WGS sequence"/>
</dbReference>
<evidence type="ECO:0000256" key="2">
    <source>
        <dbReference type="ARBA" id="ARBA00022741"/>
    </source>
</evidence>
<keyword evidence="1" id="KW-0813">Transport</keyword>
<evidence type="ECO:0000256" key="5">
    <source>
        <dbReference type="ARBA" id="ARBA00037066"/>
    </source>
</evidence>
<dbReference type="InterPro" id="IPR027417">
    <property type="entry name" value="P-loop_NTPase"/>
</dbReference>
<keyword evidence="2" id="KW-0547">Nucleotide-binding</keyword>
<dbReference type="PROSITE" id="PS50893">
    <property type="entry name" value="ABC_TRANSPORTER_2"/>
    <property type="match status" value="1"/>
</dbReference>
<comment type="function">
    <text evidence="5">Part of the ABC transporter complex HmuTUV involved in hemin import. Responsible for energy coupling to the transport system.</text>
</comment>
<evidence type="ECO:0000313" key="8">
    <source>
        <dbReference type="Proteomes" id="UP000199572"/>
    </source>
</evidence>
<evidence type="ECO:0000256" key="3">
    <source>
        <dbReference type="ARBA" id="ARBA00022840"/>
    </source>
</evidence>
<reference evidence="7 8" key="1">
    <citation type="submission" date="2016-10" db="EMBL/GenBank/DDBJ databases">
        <authorList>
            <person name="de Groot N.N."/>
        </authorList>
    </citation>
    <scope>NUCLEOTIDE SEQUENCE [LARGE SCALE GENOMIC DNA]</scope>
    <source>
        <strain evidence="7 8">DSM 18610</strain>
    </source>
</reference>
<gene>
    <name evidence="7" type="ORF">SAMN04488023_1336</name>
</gene>
<evidence type="ECO:0000259" key="6">
    <source>
        <dbReference type="PROSITE" id="PS50893"/>
    </source>
</evidence>
<dbReference type="Gene3D" id="3.40.50.300">
    <property type="entry name" value="P-loop containing nucleotide triphosphate hydrolases"/>
    <property type="match status" value="1"/>
</dbReference>
<dbReference type="InterPro" id="IPR003439">
    <property type="entry name" value="ABC_transporter-like_ATP-bd"/>
</dbReference>
<dbReference type="CDD" id="cd03214">
    <property type="entry name" value="ABC_Iron-Siderophores_B12_Hemin"/>
    <property type="match status" value="1"/>
</dbReference>
<dbReference type="GO" id="GO:0016887">
    <property type="term" value="F:ATP hydrolysis activity"/>
    <property type="evidence" value="ECO:0007669"/>
    <property type="project" value="InterPro"/>
</dbReference>
<dbReference type="AlphaFoldDB" id="A0A1H9URH7"/>
<protein>
    <submittedName>
        <fullName evidence="7">Iron complex transport system ATP-binding protein</fullName>
    </submittedName>
</protein>
<proteinExistence type="predicted"/>
<dbReference type="EMBL" id="FOGG01000033">
    <property type="protein sequence ID" value="SES11667.1"/>
    <property type="molecule type" value="Genomic_DNA"/>
</dbReference>
<keyword evidence="8" id="KW-1185">Reference proteome</keyword>
<evidence type="ECO:0000256" key="1">
    <source>
        <dbReference type="ARBA" id="ARBA00022448"/>
    </source>
</evidence>